<reference evidence="2" key="1">
    <citation type="journal article" date="2022" name="Nat. Commun.">
        <title>Chromosome evolution and the genetic basis of agronomically important traits in greater yam.</title>
        <authorList>
            <person name="Bredeson J.V."/>
            <person name="Lyons J.B."/>
            <person name="Oniyinde I.O."/>
            <person name="Okereke N.R."/>
            <person name="Kolade O."/>
            <person name="Nnabue I."/>
            <person name="Nwadili C.O."/>
            <person name="Hribova E."/>
            <person name="Parker M."/>
            <person name="Nwogha J."/>
            <person name="Shu S."/>
            <person name="Carlson J."/>
            <person name="Kariba R."/>
            <person name="Muthemba S."/>
            <person name="Knop K."/>
            <person name="Barton G.J."/>
            <person name="Sherwood A.V."/>
            <person name="Lopez-Montes A."/>
            <person name="Asiedu R."/>
            <person name="Jamnadass R."/>
            <person name="Muchugi A."/>
            <person name="Goodstein D."/>
            <person name="Egesi C.N."/>
            <person name="Featherston J."/>
            <person name="Asfaw A."/>
            <person name="Simpson G.G."/>
            <person name="Dolezel J."/>
            <person name="Hendre P.S."/>
            <person name="Van Deynze A."/>
            <person name="Kumar P.L."/>
            <person name="Obidiegwu J.E."/>
            <person name="Bhattacharjee R."/>
            <person name="Rokhsar D.S."/>
        </authorList>
    </citation>
    <scope>NUCLEOTIDE SEQUENCE [LARGE SCALE GENOMIC DNA]</scope>
    <source>
        <strain evidence="2">cv. TDa95/00328</strain>
    </source>
</reference>
<sequence length="514" mass="55971">MSSGFAITSSENTGNYNGRITLFVVLSCIVASSGGFLFGYDIGVSGGVTAMSSFLNKFFPEVQKRTLNRTQGDNYCKFNSELLTLFTSSLYLSGLIASLFASMVTRKFGRRMSILIGGAVFLAGSGIGAAAVNLEMLILGRVLLGIGVGFTNQAIPVYLSELAPPQHRGAFNNGFEICVGLGILFANIVNYATQKIEGGWGWRVSLAMAALPSSFLFIGSIFLPETPNSIIQHTGDSQKAANLLKRIRGTDDIQAELDDIIAAANNSASKPFNTIFQPKYRPQLIMAIAIPNFQQLTGISLLGFYSPVLFRTTGFKESASLMLTFFTRIAASFSNIIVMGLVDRVGRRPLFLVGGVQMIVAEMVLGIVLATQLGDHGGMSEGYGFVVFIMVCVLVAGFSLSWGPFGWLVPSEVLSLETRSAGQSIAVVGSFASVFVFSQLLLAMLCRLKYSIFFFYAGLVFIMTVFVFLFLPEMKNVPLERIDQLWKEHWFWKKIVSDEVQTHANSETSNVDCK</sequence>
<gene>
    <name evidence="1" type="ORF">IHE45_04G174300</name>
</gene>
<comment type="caution">
    <text evidence="1">The sequence shown here is derived from an EMBL/GenBank/DDBJ whole genome shotgun (WGS) entry which is preliminary data.</text>
</comment>
<keyword evidence="2" id="KW-1185">Reference proteome</keyword>
<organism evidence="1 2">
    <name type="scientific">Dioscorea alata</name>
    <name type="common">Purple yam</name>
    <dbReference type="NCBI Taxonomy" id="55571"/>
    <lineage>
        <taxon>Eukaryota</taxon>
        <taxon>Viridiplantae</taxon>
        <taxon>Streptophyta</taxon>
        <taxon>Embryophyta</taxon>
        <taxon>Tracheophyta</taxon>
        <taxon>Spermatophyta</taxon>
        <taxon>Magnoliopsida</taxon>
        <taxon>Liliopsida</taxon>
        <taxon>Dioscoreales</taxon>
        <taxon>Dioscoreaceae</taxon>
        <taxon>Dioscorea</taxon>
    </lineage>
</organism>
<name>A0ACB7WID7_DIOAL</name>
<accession>A0ACB7WID7</accession>
<evidence type="ECO:0000313" key="2">
    <source>
        <dbReference type="Proteomes" id="UP000827976"/>
    </source>
</evidence>
<dbReference type="Proteomes" id="UP000827976">
    <property type="component" value="Chromosome 4"/>
</dbReference>
<evidence type="ECO:0000313" key="1">
    <source>
        <dbReference type="EMBL" id="KAH7687575.1"/>
    </source>
</evidence>
<protein>
    <submittedName>
        <fullName evidence="1">Sugar/inositol transporter protein</fullName>
    </submittedName>
</protein>
<proteinExistence type="predicted"/>
<dbReference type="EMBL" id="CM037014">
    <property type="protein sequence ID" value="KAH7687575.1"/>
    <property type="molecule type" value="Genomic_DNA"/>
</dbReference>